<reference evidence="2" key="1">
    <citation type="submission" date="2022-10" db="EMBL/GenBank/DDBJ databases">
        <title>The complete genomes of actinobacterial strains from the NBC collection.</title>
        <authorList>
            <person name="Joergensen T.S."/>
            <person name="Alvarez Arevalo M."/>
            <person name="Sterndorff E.B."/>
            <person name="Faurdal D."/>
            <person name="Vuksanovic O."/>
            <person name="Mourched A.-S."/>
            <person name="Charusanti P."/>
            <person name="Shaw S."/>
            <person name="Blin K."/>
            <person name="Weber T."/>
        </authorList>
    </citation>
    <scope>NUCLEOTIDE SEQUENCE</scope>
    <source>
        <strain evidence="2">NBC_00008</strain>
    </source>
</reference>
<evidence type="ECO:0000256" key="1">
    <source>
        <dbReference type="SAM" id="MobiDB-lite"/>
    </source>
</evidence>
<gene>
    <name evidence="2" type="ORF">OG398_21875</name>
</gene>
<feature type="region of interest" description="Disordered" evidence="1">
    <location>
        <begin position="1"/>
        <end position="33"/>
    </location>
</feature>
<dbReference type="EMBL" id="CP108313">
    <property type="protein sequence ID" value="WTW70718.1"/>
    <property type="molecule type" value="Genomic_DNA"/>
</dbReference>
<name>A0AAU2VW61_9ACTN</name>
<protein>
    <submittedName>
        <fullName evidence="2">Uncharacterized protein</fullName>
    </submittedName>
</protein>
<organism evidence="2">
    <name type="scientific">Streptomyces sp. NBC_00008</name>
    <dbReference type="NCBI Taxonomy" id="2903610"/>
    <lineage>
        <taxon>Bacteria</taxon>
        <taxon>Bacillati</taxon>
        <taxon>Actinomycetota</taxon>
        <taxon>Actinomycetes</taxon>
        <taxon>Kitasatosporales</taxon>
        <taxon>Streptomycetaceae</taxon>
        <taxon>Streptomyces</taxon>
    </lineage>
</organism>
<proteinExistence type="predicted"/>
<evidence type="ECO:0000313" key="2">
    <source>
        <dbReference type="EMBL" id="WTW70718.1"/>
    </source>
</evidence>
<dbReference type="AlphaFoldDB" id="A0AAU2VW61"/>
<sequence length="115" mass="11714">MSGDNVNMYGGSGNTGIQNNHFAPPAADSGSPELQEAVRELLRLVGELRAQLPPVSARALDENLPALTGADGAPQAPEERHRALLAVAGIAATVSTVGEPVVDAVRKVLGLLGAV</sequence>
<accession>A0AAU2VW61</accession>